<dbReference type="AlphaFoldDB" id="A0A1Y1VMF7"/>
<dbReference type="InterPro" id="IPR001611">
    <property type="entry name" value="Leu-rich_rpt"/>
</dbReference>
<dbReference type="PANTHER" id="PTHR48060:SF21">
    <property type="entry name" value="L DOMAIN-LIKE PROTEIN"/>
    <property type="match status" value="1"/>
</dbReference>
<evidence type="ECO:0000313" key="6">
    <source>
        <dbReference type="Proteomes" id="UP000193719"/>
    </source>
</evidence>
<dbReference type="FunFam" id="3.80.10.10:FF:000041">
    <property type="entry name" value="LRR receptor-like serine/threonine-protein kinase ERECTA"/>
    <property type="match status" value="1"/>
</dbReference>
<comment type="caution">
    <text evidence="5">The sequence shown here is derived from an EMBL/GenBank/DDBJ whole genome shotgun (WGS) entry which is preliminary data.</text>
</comment>
<dbReference type="STRING" id="1754191.A0A1Y1VMF7"/>
<proteinExistence type="predicted"/>
<feature type="chain" id="PRO_5012214756" evidence="4">
    <location>
        <begin position="21"/>
        <end position="367"/>
    </location>
</feature>
<dbReference type="PRINTS" id="PR00019">
    <property type="entry name" value="LEURICHRPT"/>
</dbReference>
<keyword evidence="1" id="KW-0433">Leucine-rich repeat</keyword>
<dbReference type="EMBL" id="MCFH01000002">
    <property type="protein sequence ID" value="ORX60105.1"/>
    <property type="molecule type" value="Genomic_DNA"/>
</dbReference>
<evidence type="ECO:0000256" key="1">
    <source>
        <dbReference type="ARBA" id="ARBA00022614"/>
    </source>
</evidence>
<dbReference type="InterPro" id="IPR009030">
    <property type="entry name" value="Growth_fac_rcpt_cys_sf"/>
</dbReference>
<protein>
    <submittedName>
        <fullName evidence="5">L domain-like protein</fullName>
    </submittedName>
</protein>
<keyword evidence="3" id="KW-0677">Repeat</keyword>
<dbReference type="Pfam" id="PF13855">
    <property type="entry name" value="LRR_8"/>
    <property type="match status" value="2"/>
</dbReference>
<dbReference type="OrthoDB" id="676979at2759"/>
<evidence type="ECO:0000256" key="2">
    <source>
        <dbReference type="ARBA" id="ARBA00022729"/>
    </source>
</evidence>
<feature type="signal peptide" evidence="4">
    <location>
        <begin position="1"/>
        <end position="20"/>
    </location>
</feature>
<dbReference type="SUPFAM" id="SSF57184">
    <property type="entry name" value="Growth factor receptor domain"/>
    <property type="match status" value="1"/>
</dbReference>
<dbReference type="SMART" id="SM00365">
    <property type="entry name" value="LRR_SD22"/>
    <property type="match status" value="5"/>
</dbReference>
<gene>
    <name evidence="5" type="ORF">BCR36DRAFT_342465</name>
</gene>
<dbReference type="InterPro" id="IPR032675">
    <property type="entry name" value="LRR_dom_sf"/>
</dbReference>
<dbReference type="Gene3D" id="3.80.10.10">
    <property type="entry name" value="Ribonuclease Inhibitor"/>
    <property type="match status" value="1"/>
</dbReference>
<dbReference type="PROSITE" id="PS51450">
    <property type="entry name" value="LRR"/>
    <property type="match status" value="1"/>
</dbReference>
<dbReference type="PANTHER" id="PTHR48060">
    <property type="entry name" value="DNA DAMAGE-REPAIR/TOLERATION PROTEIN DRT100"/>
    <property type="match status" value="1"/>
</dbReference>
<sequence length="367" mass="39974">MFVSGKKLCILLSAIGSALAAASDECGFVNSLLGNDEGYNCCAKGYPSIKCSADHITYIDLSNKDIEMAFPSIDSLPELTVLNLSGNKISGSLPDLSGLENLIQLDISDNQIEGSLPESIEKLTNLKILKAGGNRISDVSEKLTSLSLLTDLDLSNNGIEGSLPTFLSKIPNLKYLNLSKNSFSGPIPEDITSISNLISLNLSKNSLEEVIPSSISNLKNLRFLDLSENKLSGYIPTTEFEKLNNIASINLESNLLLVGKIPKISYDSNDYSCKFRDTNLCYLESEKRTKCKYTNYECSKCVENATLKDNMCTCNDGFIGVGYVLCTDDLDINLNQGSENASNFRATFQSITLATIVLLASYVLNFM</sequence>
<reference evidence="5 6" key="2">
    <citation type="submission" date="2016-08" db="EMBL/GenBank/DDBJ databases">
        <title>Pervasive Adenine N6-methylation of Active Genes in Fungi.</title>
        <authorList>
            <consortium name="DOE Joint Genome Institute"/>
            <person name="Mondo S.J."/>
            <person name="Dannebaum R.O."/>
            <person name="Kuo R.C."/>
            <person name="Labutti K."/>
            <person name="Haridas S."/>
            <person name="Kuo A."/>
            <person name="Salamov A."/>
            <person name="Ahrendt S.R."/>
            <person name="Lipzen A."/>
            <person name="Sullivan W."/>
            <person name="Andreopoulos W.B."/>
            <person name="Clum A."/>
            <person name="Lindquist E."/>
            <person name="Daum C."/>
            <person name="Ramamoorthy G.K."/>
            <person name="Gryganskyi A."/>
            <person name="Culley D."/>
            <person name="Magnuson J.K."/>
            <person name="James T.Y."/>
            <person name="O'Malley M.A."/>
            <person name="Stajich J.E."/>
            <person name="Spatafora J.W."/>
            <person name="Visel A."/>
            <person name="Grigoriev I.V."/>
        </authorList>
    </citation>
    <scope>NUCLEOTIDE SEQUENCE [LARGE SCALE GENOMIC DNA]</scope>
    <source>
        <strain evidence="6">finn</strain>
    </source>
</reference>
<evidence type="ECO:0000313" key="5">
    <source>
        <dbReference type="EMBL" id="ORX60105.1"/>
    </source>
</evidence>
<dbReference type="InterPro" id="IPR053211">
    <property type="entry name" value="DNA_repair-toleration"/>
</dbReference>
<dbReference type="SMART" id="SM00369">
    <property type="entry name" value="LRR_TYP"/>
    <property type="match status" value="6"/>
</dbReference>
<evidence type="ECO:0000256" key="3">
    <source>
        <dbReference type="ARBA" id="ARBA00022737"/>
    </source>
</evidence>
<keyword evidence="6" id="KW-1185">Reference proteome</keyword>
<dbReference type="SUPFAM" id="SSF52058">
    <property type="entry name" value="L domain-like"/>
    <property type="match status" value="1"/>
</dbReference>
<dbReference type="Pfam" id="PF12799">
    <property type="entry name" value="LRR_4"/>
    <property type="match status" value="1"/>
</dbReference>
<dbReference type="InterPro" id="IPR025875">
    <property type="entry name" value="Leu-rich_rpt_4"/>
</dbReference>
<organism evidence="5 6">
    <name type="scientific">Piromyces finnis</name>
    <dbReference type="NCBI Taxonomy" id="1754191"/>
    <lineage>
        <taxon>Eukaryota</taxon>
        <taxon>Fungi</taxon>
        <taxon>Fungi incertae sedis</taxon>
        <taxon>Chytridiomycota</taxon>
        <taxon>Chytridiomycota incertae sedis</taxon>
        <taxon>Neocallimastigomycetes</taxon>
        <taxon>Neocallimastigales</taxon>
        <taxon>Neocallimastigaceae</taxon>
        <taxon>Piromyces</taxon>
    </lineage>
</organism>
<dbReference type="InterPro" id="IPR003591">
    <property type="entry name" value="Leu-rich_rpt_typical-subtyp"/>
</dbReference>
<dbReference type="Proteomes" id="UP000193719">
    <property type="component" value="Unassembled WGS sequence"/>
</dbReference>
<reference evidence="5 6" key="1">
    <citation type="submission" date="2016-08" db="EMBL/GenBank/DDBJ databases">
        <title>Genomes of anaerobic fungi encode conserved fungal cellulosomes for biomass hydrolysis.</title>
        <authorList>
            <consortium name="DOE Joint Genome Institute"/>
            <person name="Haitjema C.H."/>
            <person name="Gilmore S.P."/>
            <person name="Henske J.K."/>
            <person name="Solomon K.V."/>
            <person name="De Groot R."/>
            <person name="Kuo A."/>
            <person name="Mondo S.J."/>
            <person name="Salamov A.A."/>
            <person name="Labutti K."/>
            <person name="Zhao Z."/>
            <person name="Chiniquy J."/>
            <person name="Barry K."/>
            <person name="Brewer H.M."/>
            <person name="Purvine S.O."/>
            <person name="Wright A.T."/>
            <person name="Boxma B."/>
            <person name="Van Alen T."/>
            <person name="Hackstein J.H."/>
            <person name="Baker S.E."/>
            <person name="Grigoriev I.V."/>
            <person name="O'Malley M.A."/>
        </authorList>
    </citation>
    <scope>NUCLEOTIDE SEQUENCE [LARGE SCALE GENOMIC DNA]</scope>
    <source>
        <strain evidence="6">finn</strain>
    </source>
</reference>
<name>A0A1Y1VMF7_9FUNG</name>
<accession>A0A1Y1VMF7</accession>
<keyword evidence="2 4" id="KW-0732">Signal</keyword>
<evidence type="ECO:0000256" key="4">
    <source>
        <dbReference type="SAM" id="SignalP"/>
    </source>
</evidence>